<accession>A0A543FX72</accession>
<dbReference type="Pfam" id="PF00587">
    <property type="entry name" value="tRNA-synt_2b"/>
    <property type="match status" value="1"/>
</dbReference>
<dbReference type="Gene3D" id="3.40.50.800">
    <property type="entry name" value="Anticodon-binding domain"/>
    <property type="match status" value="1"/>
</dbReference>
<keyword evidence="11" id="KW-1185">Reference proteome</keyword>
<dbReference type="Proteomes" id="UP000319818">
    <property type="component" value="Unassembled WGS sequence"/>
</dbReference>
<sequence>MLAHSGDQQQARLRRISVCPRSYRRHVSKPVLTPQAENFPAWYQDVVARAEMADNGPARGTMVIRPWGYAIWELMQADMDRRIKETGAQNVAFPLFIPMSFLEKEKQHVEGFSPELAVVTHGGGEELAEPLVVRPTSETVINHYFAKWVQSHRDLPMMINLWNNVVRWELRPRVFLRTTEFLWQEGHTAHATFEDAVEETRRMLEVYRRFMEETLAISVVVGEKSPGERFAGADHTFTCEALMRDGKALQMGTSHNLGHNFARAFDIQYLDAGGERRHVATTSWGTSTRMIGGTIMVHGDDHGLRLPPAIAPHQVVIMQLDAEGTAARRVEAELRAAGVRVHLDSRTHTSFGRRSVDWELKGVPVRIELGARELAAGNATLVRRDDRSKSTVPLDGAARAATDLLDEIQQVLLTQSRTFREEHTHPVTDFDELTERLGDGGLFLAAWSGTEESEKALGERTSATIRCIVDAEPPAPTCLITGLPAEHTVLIGRAY</sequence>
<keyword evidence="1 8" id="KW-0963">Cytoplasm</keyword>
<protein>
    <recommendedName>
        <fullName evidence="8">Proline--tRNA ligase</fullName>
        <ecNumber evidence="8">6.1.1.15</ecNumber>
    </recommendedName>
    <alternativeName>
        <fullName evidence="8">Prolyl-tRNA synthetase</fullName>
        <shortName evidence="8">ProRS</shortName>
    </alternativeName>
</protein>
<reference evidence="10 11" key="1">
    <citation type="submission" date="2019-06" db="EMBL/GenBank/DDBJ databases">
        <title>Sequencing the genomes of 1000 actinobacteria strains.</title>
        <authorList>
            <person name="Klenk H.-P."/>
        </authorList>
    </citation>
    <scope>NUCLEOTIDE SEQUENCE [LARGE SCALE GENOMIC DNA]</scope>
    <source>
        <strain evidence="10 11">DSM 45511</strain>
    </source>
</reference>
<dbReference type="Gene3D" id="3.30.930.10">
    <property type="entry name" value="Bira Bifunctional Protein, Domain 2"/>
    <property type="match status" value="1"/>
</dbReference>
<dbReference type="HAMAP" id="MF_01571">
    <property type="entry name" value="Pro_tRNA_synth_type3"/>
    <property type="match status" value="1"/>
</dbReference>
<dbReference type="GO" id="GO:0017101">
    <property type="term" value="C:aminoacyl-tRNA synthetase multienzyme complex"/>
    <property type="evidence" value="ECO:0007669"/>
    <property type="project" value="TreeGrafter"/>
</dbReference>
<dbReference type="EMBL" id="VFPH01000002">
    <property type="protein sequence ID" value="TQM38440.1"/>
    <property type="molecule type" value="Genomic_DNA"/>
</dbReference>
<keyword evidence="2 8" id="KW-0436">Ligase</keyword>
<evidence type="ECO:0000256" key="4">
    <source>
        <dbReference type="ARBA" id="ARBA00022840"/>
    </source>
</evidence>
<dbReference type="GO" id="GO:0005737">
    <property type="term" value="C:cytoplasm"/>
    <property type="evidence" value="ECO:0007669"/>
    <property type="project" value="UniProtKB-SubCell"/>
</dbReference>
<evidence type="ECO:0000256" key="1">
    <source>
        <dbReference type="ARBA" id="ARBA00022490"/>
    </source>
</evidence>
<evidence type="ECO:0000259" key="9">
    <source>
        <dbReference type="PROSITE" id="PS50862"/>
    </source>
</evidence>
<organism evidence="10 11">
    <name type="scientific">Pseudonocardia cypriaca</name>
    <dbReference type="NCBI Taxonomy" id="882449"/>
    <lineage>
        <taxon>Bacteria</taxon>
        <taxon>Bacillati</taxon>
        <taxon>Actinomycetota</taxon>
        <taxon>Actinomycetes</taxon>
        <taxon>Pseudonocardiales</taxon>
        <taxon>Pseudonocardiaceae</taxon>
        <taxon>Pseudonocardia</taxon>
    </lineage>
</organism>
<evidence type="ECO:0000256" key="7">
    <source>
        <dbReference type="ARBA" id="ARBA00047671"/>
    </source>
</evidence>
<proteinExistence type="inferred from homology"/>
<dbReference type="Pfam" id="PF09180">
    <property type="entry name" value="ProRS-C_1"/>
    <property type="match status" value="1"/>
</dbReference>
<evidence type="ECO:0000256" key="3">
    <source>
        <dbReference type="ARBA" id="ARBA00022741"/>
    </source>
</evidence>
<dbReference type="InterPro" id="IPR033721">
    <property type="entry name" value="ProRS_core_arch_euk"/>
</dbReference>
<dbReference type="InterPro" id="IPR017449">
    <property type="entry name" value="Pro-tRNA_synth_II"/>
</dbReference>
<dbReference type="SUPFAM" id="SSF55681">
    <property type="entry name" value="Class II aaRS and biotin synthetases"/>
    <property type="match status" value="1"/>
</dbReference>
<comment type="domain">
    <text evidence="8">Consists of three domains: the N-terminal catalytic domain, the anticodon-binding domain and the C-terminal extension.</text>
</comment>
<dbReference type="AlphaFoldDB" id="A0A543FX72"/>
<dbReference type="SUPFAM" id="SSF52954">
    <property type="entry name" value="Class II aaRS ABD-related"/>
    <property type="match status" value="1"/>
</dbReference>
<dbReference type="GO" id="GO:0004827">
    <property type="term" value="F:proline-tRNA ligase activity"/>
    <property type="evidence" value="ECO:0007669"/>
    <property type="project" value="UniProtKB-UniRule"/>
</dbReference>
<dbReference type="PANTHER" id="PTHR43382:SF3">
    <property type="entry name" value="PROLINE--TRNA LIGASE, CHLOROPLASTIC_MITOCHONDRIAL"/>
    <property type="match status" value="1"/>
</dbReference>
<dbReference type="InterPro" id="IPR016061">
    <property type="entry name" value="Pro-tRNA_ligase_II_C"/>
</dbReference>
<evidence type="ECO:0000313" key="10">
    <source>
        <dbReference type="EMBL" id="TQM38440.1"/>
    </source>
</evidence>
<dbReference type="GO" id="GO:0006433">
    <property type="term" value="P:prolyl-tRNA aminoacylation"/>
    <property type="evidence" value="ECO:0007669"/>
    <property type="project" value="UniProtKB-UniRule"/>
</dbReference>
<comment type="caution">
    <text evidence="10">The sequence shown here is derived from an EMBL/GenBank/DDBJ whole genome shotgun (WGS) entry which is preliminary data.</text>
</comment>
<gene>
    <name evidence="8" type="primary">proS</name>
    <name evidence="10" type="ORF">FB388_5677</name>
</gene>
<comment type="subcellular location">
    <subcellularLocation>
        <location evidence="8">Cytoplasm</location>
    </subcellularLocation>
</comment>
<comment type="similarity">
    <text evidence="8">Belongs to the class-II aminoacyl-tRNA synthetase family. ProS type 3 subfamily.</text>
</comment>
<dbReference type="InterPro" id="IPR006195">
    <property type="entry name" value="aa-tRNA-synth_II"/>
</dbReference>
<dbReference type="FunFam" id="3.30.930.10:FF:000037">
    <property type="entry name" value="Proline--tRNA ligase"/>
    <property type="match status" value="1"/>
</dbReference>
<dbReference type="InterPro" id="IPR004154">
    <property type="entry name" value="Anticodon-bd"/>
</dbReference>
<name>A0A543FX72_9PSEU</name>
<dbReference type="InterPro" id="IPR045864">
    <property type="entry name" value="aa-tRNA-synth_II/BPL/LPL"/>
</dbReference>
<dbReference type="NCBIfam" id="TIGR00408">
    <property type="entry name" value="proS_fam_I"/>
    <property type="match status" value="1"/>
</dbReference>
<dbReference type="EC" id="6.1.1.15" evidence="8"/>
<comment type="subunit">
    <text evidence="8">Homodimer.</text>
</comment>
<comment type="function">
    <text evidence="8">Catalyzes the attachment of proline to tRNA(Pro) in a two-step reaction: proline is first activated by ATP to form Pro-AMP and then transferred to the acceptor end of tRNA(Pro).</text>
</comment>
<dbReference type="PRINTS" id="PR01046">
    <property type="entry name" value="TRNASYNTHPRO"/>
</dbReference>
<keyword evidence="4 8" id="KW-0067">ATP-binding</keyword>
<dbReference type="InterPro" id="IPR036621">
    <property type="entry name" value="Anticodon-bd_dom_sf"/>
</dbReference>
<evidence type="ECO:0000256" key="2">
    <source>
        <dbReference type="ARBA" id="ARBA00022598"/>
    </source>
</evidence>
<dbReference type="SUPFAM" id="SSF64586">
    <property type="entry name" value="C-terminal domain of ProRS"/>
    <property type="match status" value="1"/>
</dbReference>
<dbReference type="PANTHER" id="PTHR43382">
    <property type="entry name" value="PROLYL-TRNA SYNTHETASE"/>
    <property type="match status" value="1"/>
</dbReference>
<keyword evidence="6 8" id="KW-0030">Aminoacyl-tRNA synthetase</keyword>
<dbReference type="OrthoDB" id="9809052at2"/>
<dbReference type="SMART" id="SM00946">
    <property type="entry name" value="ProRS-C_1"/>
    <property type="match status" value="1"/>
</dbReference>
<dbReference type="InterPro" id="IPR002316">
    <property type="entry name" value="Pro-tRNA-ligase_IIa"/>
</dbReference>
<evidence type="ECO:0000256" key="5">
    <source>
        <dbReference type="ARBA" id="ARBA00022917"/>
    </source>
</evidence>
<dbReference type="Pfam" id="PF03129">
    <property type="entry name" value="HGTP_anticodon"/>
    <property type="match status" value="1"/>
</dbReference>
<dbReference type="InterPro" id="IPR004499">
    <property type="entry name" value="Pro-tRNA-ligase_IIa_arc-type"/>
</dbReference>
<dbReference type="InterPro" id="IPR002314">
    <property type="entry name" value="aa-tRNA-synt_IIb"/>
</dbReference>
<evidence type="ECO:0000313" key="11">
    <source>
        <dbReference type="Proteomes" id="UP000319818"/>
    </source>
</evidence>
<dbReference type="Gene3D" id="3.30.110.30">
    <property type="entry name" value="C-terminal domain of ProRS"/>
    <property type="match status" value="1"/>
</dbReference>
<keyword evidence="3 8" id="KW-0547">Nucleotide-binding</keyword>
<evidence type="ECO:0000256" key="6">
    <source>
        <dbReference type="ARBA" id="ARBA00023146"/>
    </source>
</evidence>
<dbReference type="CDD" id="cd00778">
    <property type="entry name" value="ProRS_core_arch_euk"/>
    <property type="match status" value="1"/>
</dbReference>
<dbReference type="GO" id="GO:0005524">
    <property type="term" value="F:ATP binding"/>
    <property type="evidence" value="ECO:0007669"/>
    <property type="project" value="UniProtKB-UniRule"/>
</dbReference>
<keyword evidence="5 8" id="KW-0648">Protein biosynthesis</keyword>
<comment type="catalytic activity">
    <reaction evidence="7 8">
        <text>tRNA(Pro) + L-proline + ATP = L-prolyl-tRNA(Pro) + AMP + diphosphate</text>
        <dbReference type="Rhea" id="RHEA:14305"/>
        <dbReference type="Rhea" id="RHEA-COMP:9700"/>
        <dbReference type="Rhea" id="RHEA-COMP:9702"/>
        <dbReference type="ChEBI" id="CHEBI:30616"/>
        <dbReference type="ChEBI" id="CHEBI:33019"/>
        <dbReference type="ChEBI" id="CHEBI:60039"/>
        <dbReference type="ChEBI" id="CHEBI:78442"/>
        <dbReference type="ChEBI" id="CHEBI:78532"/>
        <dbReference type="ChEBI" id="CHEBI:456215"/>
        <dbReference type="EC" id="6.1.1.15"/>
    </reaction>
</comment>
<evidence type="ECO:0000256" key="8">
    <source>
        <dbReference type="HAMAP-Rule" id="MF_01571"/>
    </source>
</evidence>
<feature type="domain" description="Aminoacyl-transfer RNA synthetases class-II family profile" evidence="9">
    <location>
        <begin position="59"/>
        <end position="307"/>
    </location>
</feature>
<dbReference type="PROSITE" id="PS50862">
    <property type="entry name" value="AA_TRNA_LIGASE_II"/>
    <property type="match status" value="1"/>
</dbReference>